<dbReference type="Gene3D" id="2.40.240.10">
    <property type="entry name" value="Ribosomal Protein L25, Chain P"/>
    <property type="match status" value="1"/>
</dbReference>
<feature type="domain" description="Large ribosomal subunit protein bL25 beta" evidence="7">
    <location>
        <begin position="102"/>
        <end position="185"/>
    </location>
</feature>
<dbReference type="Pfam" id="PF14693">
    <property type="entry name" value="Ribosomal_TL5_C"/>
    <property type="match status" value="1"/>
</dbReference>
<dbReference type="InterPro" id="IPR020057">
    <property type="entry name" value="Ribosomal_bL25_b-dom"/>
</dbReference>
<dbReference type="OrthoDB" id="9806411at2"/>
<dbReference type="InterPro" id="IPR037121">
    <property type="entry name" value="Ribosomal_bL25_C"/>
</dbReference>
<evidence type="ECO:0000259" key="6">
    <source>
        <dbReference type="Pfam" id="PF01386"/>
    </source>
</evidence>
<proteinExistence type="inferred from homology"/>
<sequence>MSSNIVLTVDVREGTGKGAARAARREDLVPGVIYGGELGPVSINLRGNEIRKALLSGNFLSHILELNHDGKNQKVIARDIQFHPVSDMAMHVDMYRVEANTKIRVNVAVRFENEETCPALKRGGVLNIVRHDLELLCPASAIPEYIAVDLTGLEIGDSIHMSAVTLPAGVKPTITRDFTIATLQGSRAVLTELDETEGEDAAEVEEEGGEE</sequence>
<comment type="subunit">
    <text evidence="5">Part of the 50S ribosomal subunit; part of the 5S rRNA/L5/L18/L25 subcomplex. Contacts the 5S rRNA. Binds to the 5S rRNA independently of L5 and L18.</text>
</comment>
<keyword evidence="3 5" id="KW-0689">Ribosomal protein</keyword>
<dbReference type="Gene3D" id="2.170.120.20">
    <property type="entry name" value="Ribosomal protein L25, beta domain"/>
    <property type="match status" value="1"/>
</dbReference>
<dbReference type="AlphaFoldDB" id="A0A1G9MSE1"/>
<dbReference type="InterPro" id="IPR001021">
    <property type="entry name" value="Ribosomal_bL25_long"/>
</dbReference>
<evidence type="ECO:0000313" key="8">
    <source>
        <dbReference type="EMBL" id="SDL77024.1"/>
    </source>
</evidence>
<comment type="similarity">
    <text evidence="5">Belongs to the bacterial ribosomal protein bL25 family. CTC subfamily.</text>
</comment>
<gene>
    <name evidence="5" type="primary">rplY</name>
    <name evidence="5" type="synonym">ctc</name>
    <name evidence="8" type="ORF">SAMN04488568_10289</name>
</gene>
<dbReference type="EMBL" id="FNHG01000002">
    <property type="protein sequence ID" value="SDL77024.1"/>
    <property type="molecule type" value="Genomic_DNA"/>
</dbReference>
<name>A0A1G9MSE1_9PROT</name>
<evidence type="ECO:0000256" key="2">
    <source>
        <dbReference type="ARBA" id="ARBA00022884"/>
    </source>
</evidence>
<evidence type="ECO:0000259" key="7">
    <source>
        <dbReference type="Pfam" id="PF14693"/>
    </source>
</evidence>
<reference evidence="8 9" key="1">
    <citation type="submission" date="2016-10" db="EMBL/GenBank/DDBJ databases">
        <authorList>
            <person name="de Groot N.N."/>
        </authorList>
    </citation>
    <scope>NUCLEOTIDE SEQUENCE [LARGE SCALE GENOMIC DNA]</scope>
    <source>
        <strain evidence="8 9">DSM 16077</strain>
    </source>
</reference>
<dbReference type="CDD" id="cd00495">
    <property type="entry name" value="Ribosomal_L25_TL5_CTC"/>
    <property type="match status" value="1"/>
</dbReference>
<dbReference type="InterPro" id="IPR011035">
    <property type="entry name" value="Ribosomal_bL25/Gln-tRNA_synth"/>
</dbReference>
<dbReference type="InterPro" id="IPR020930">
    <property type="entry name" value="Ribosomal_uL5_bac-type"/>
</dbReference>
<dbReference type="SUPFAM" id="SSF50715">
    <property type="entry name" value="Ribosomal protein L25-like"/>
    <property type="match status" value="1"/>
</dbReference>
<evidence type="ECO:0000256" key="5">
    <source>
        <dbReference type="HAMAP-Rule" id="MF_01334"/>
    </source>
</evidence>
<keyword evidence="2 5" id="KW-0694">RNA-binding</keyword>
<dbReference type="GO" id="GO:0003735">
    <property type="term" value="F:structural constituent of ribosome"/>
    <property type="evidence" value="ECO:0007669"/>
    <property type="project" value="InterPro"/>
</dbReference>
<dbReference type="PANTHER" id="PTHR33284">
    <property type="entry name" value="RIBOSOMAL PROTEIN L25/GLN-TRNA SYNTHETASE, ANTI-CODON-BINDING DOMAIN-CONTAINING PROTEIN"/>
    <property type="match status" value="1"/>
</dbReference>
<dbReference type="STRING" id="144026.SAMN04488568_10289"/>
<dbReference type="GO" id="GO:0008097">
    <property type="term" value="F:5S rRNA binding"/>
    <property type="evidence" value="ECO:0007669"/>
    <property type="project" value="InterPro"/>
</dbReference>
<dbReference type="RefSeq" id="WP_091766118.1">
    <property type="nucleotide sequence ID" value="NZ_FNHG01000002.1"/>
</dbReference>
<dbReference type="NCBIfam" id="TIGR00731">
    <property type="entry name" value="bL25_bact_ctc"/>
    <property type="match status" value="1"/>
</dbReference>
<keyword evidence="9" id="KW-1185">Reference proteome</keyword>
<organism evidence="8 9">
    <name type="scientific">Maricaulis salignorans</name>
    <dbReference type="NCBI Taxonomy" id="144026"/>
    <lineage>
        <taxon>Bacteria</taxon>
        <taxon>Pseudomonadati</taxon>
        <taxon>Pseudomonadota</taxon>
        <taxon>Alphaproteobacteria</taxon>
        <taxon>Maricaulales</taxon>
        <taxon>Maricaulaceae</taxon>
        <taxon>Maricaulis</taxon>
    </lineage>
</organism>
<protein>
    <recommendedName>
        <fullName evidence="5">Large ribosomal subunit protein bL25</fullName>
    </recommendedName>
    <alternativeName>
        <fullName evidence="5">General stress protein CTC</fullName>
    </alternativeName>
</protein>
<feature type="domain" description="Large ribosomal subunit protein bL25 L25" evidence="6">
    <location>
        <begin position="7"/>
        <end position="94"/>
    </location>
</feature>
<dbReference type="Pfam" id="PF01386">
    <property type="entry name" value="Ribosomal_L25p"/>
    <property type="match status" value="1"/>
</dbReference>
<comment type="function">
    <text evidence="5">This is one of the proteins that binds to the 5S RNA in the ribosome where it forms part of the central protuberance.</text>
</comment>
<dbReference type="HAMAP" id="MF_01334">
    <property type="entry name" value="Ribosomal_bL25_CTC"/>
    <property type="match status" value="1"/>
</dbReference>
<evidence type="ECO:0000313" key="9">
    <source>
        <dbReference type="Proteomes" id="UP000199759"/>
    </source>
</evidence>
<accession>A0A1G9MSE1</accession>
<dbReference type="InterPro" id="IPR029751">
    <property type="entry name" value="Ribosomal_L25_dom"/>
</dbReference>
<evidence type="ECO:0000256" key="1">
    <source>
        <dbReference type="ARBA" id="ARBA00022730"/>
    </source>
</evidence>
<dbReference type="InterPro" id="IPR020056">
    <property type="entry name" value="Rbsml_bL25/Gln-tRNA_synth_N"/>
</dbReference>
<dbReference type="PANTHER" id="PTHR33284:SF1">
    <property type="entry name" value="RIBOSOMAL PROTEIN L25_GLN-TRNA SYNTHETASE, ANTI-CODON-BINDING DOMAIN-CONTAINING PROTEIN"/>
    <property type="match status" value="1"/>
</dbReference>
<dbReference type="NCBIfam" id="NF004128">
    <property type="entry name" value="PRK05618.1-2"/>
    <property type="match status" value="1"/>
</dbReference>
<keyword evidence="4 5" id="KW-0687">Ribonucleoprotein</keyword>
<evidence type="ECO:0000256" key="4">
    <source>
        <dbReference type="ARBA" id="ARBA00023274"/>
    </source>
</evidence>
<keyword evidence="1 5" id="KW-0699">rRNA-binding</keyword>
<dbReference type="GO" id="GO:0022625">
    <property type="term" value="C:cytosolic large ribosomal subunit"/>
    <property type="evidence" value="ECO:0007669"/>
    <property type="project" value="TreeGrafter"/>
</dbReference>
<dbReference type="GO" id="GO:0006412">
    <property type="term" value="P:translation"/>
    <property type="evidence" value="ECO:0007669"/>
    <property type="project" value="UniProtKB-UniRule"/>
</dbReference>
<evidence type="ECO:0000256" key="3">
    <source>
        <dbReference type="ARBA" id="ARBA00022980"/>
    </source>
</evidence>
<dbReference type="Proteomes" id="UP000199759">
    <property type="component" value="Unassembled WGS sequence"/>
</dbReference>